<dbReference type="Pfam" id="PF01380">
    <property type="entry name" value="SIS"/>
    <property type="match status" value="1"/>
</dbReference>
<dbReference type="PROSITE" id="PS51071">
    <property type="entry name" value="HTH_RPIR"/>
    <property type="match status" value="1"/>
</dbReference>
<dbReference type="InterPro" id="IPR046348">
    <property type="entry name" value="SIS_dom_sf"/>
</dbReference>
<accession>A0A0A6VMI3</accession>
<feature type="domain" description="HTH rpiR-type" evidence="1">
    <location>
        <begin position="1"/>
        <end position="77"/>
    </location>
</feature>
<keyword evidence="3" id="KW-1185">Reference proteome</keyword>
<evidence type="ECO:0000259" key="1">
    <source>
        <dbReference type="PROSITE" id="PS51071"/>
    </source>
</evidence>
<dbReference type="InterPro" id="IPR001347">
    <property type="entry name" value="SIS_dom"/>
</dbReference>
<protein>
    <submittedName>
        <fullName evidence="2">RpiR family transcriptional regulator</fullName>
    </submittedName>
</protein>
<dbReference type="GO" id="GO:0003700">
    <property type="term" value="F:DNA-binding transcription factor activity"/>
    <property type="evidence" value="ECO:0007669"/>
    <property type="project" value="InterPro"/>
</dbReference>
<dbReference type="PANTHER" id="PTHR30514:SF18">
    <property type="entry name" value="RPIR-FAMILY TRANSCRIPTIONAL REGULATOR"/>
    <property type="match status" value="1"/>
</dbReference>
<dbReference type="Gene3D" id="3.40.50.10490">
    <property type="entry name" value="Glucose-6-phosphate isomerase like protein, domain 1"/>
    <property type="match status" value="1"/>
</dbReference>
<dbReference type="PANTHER" id="PTHR30514">
    <property type="entry name" value="GLUCOKINASE"/>
    <property type="match status" value="1"/>
</dbReference>
<dbReference type="InterPro" id="IPR009057">
    <property type="entry name" value="Homeodomain-like_sf"/>
</dbReference>
<dbReference type="InterPro" id="IPR047640">
    <property type="entry name" value="RpiR-like"/>
</dbReference>
<dbReference type="Pfam" id="PF01418">
    <property type="entry name" value="HTH_6"/>
    <property type="match status" value="1"/>
</dbReference>
<proteinExistence type="predicted"/>
<dbReference type="Gene3D" id="1.10.10.10">
    <property type="entry name" value="Winged helix-like DNA-binding domain superfamily/Winged helix DNA-binding domain"/>
    <property type="match status" value="1"/>
</dbReference>
<dbReference type="InterPro" id="IPR036388">
    <property type="entry name" value="WH-like_DNA-bd_sf"/>
</dbReference>
<evidence type="ECO:0000313" key="2">
    <source>
        <dbReference type="EMBL" id="KHD96300.1"/>
    </source>
</evidence>
<reference evidence="2 3" key="1">
    <citation type="journal article" date="2003" name="Int. J. Syst. Evol. Microbiol.">
        <title>Kocuria polaris sp. nov., an orange-pigmented psychrophilic bacterium isolated from an Antarctic cyanobacterial mat sample.</title>
        <authorList>
            <person name="Reddy G.S."/>
            <person name="Prakash J.S."/>
            <person name="Prabahar V."/>
            <person name="Matsumoto G.I."/>
            <person name="Stackebrandt E."/>
            <person name="Shivaji S."/>
        </authorList>
    </citation>
    <scope>NUCLEOTIDE SEQUENCE [LARGE SCALE GENOMIC DNA]</scope>
    <source>
        <strain evidence="2 3">CMS 76or</strain>
    </source>
</reference>
<dbReference type="RefSeq" id="WP_017832782.1">
    <property type="nucleotide sequence ID" value="NZ_JSUH01000021.1"/>
</dbReference>
<sequence>MSIEQRIHAHYAGLSPQEQRAADLILDHLDDLALYSSAELAQMSGVSRATLSRLYRHLGFESFTDLRETARTLRQQGVPLGPDADPELSQHLEQELKNLRKVLDPAGEDRPARAVRALADAGTVLVVGLRNSYPVALHLKQQLQQARDRVRLAPLPGQTLGEELVDVGEGDVVVLLGFRRRPRGFERLVEVCAATGARTVLVADSTARRHASAVDLWIECPLDGVGPFDSYAAAMSLVSVLADGVLAAAGPDGRRRVGRTAELYEELEELDLR</sequence>
<gene>
    <name evidence="2" type="ORF">GY22_16375</name>
</gene>
<dbReference type="OrthoDB" id="3237351at2"/>
<dbReference type="GO" id="GO:1901135">
    <property type="term" value="P:carbohydrate derivative metabolic process"/>
    <property type="evidence" value="ECO:0007669"/>
    <property type="project" value="InterPro"/>
</dbReference>
<dbReference type="GO" id="GO:0097367">
    <property type="term" value="F:carbohydrate derivative binding"/>
    <property type="evidence" value="ECO:0007669"/>
    <property type="project" value="InterPro"/>
</dbReference>
<dbReference type="EMBL" id="JSUH01000021">
    <property type="protein sequence ID" value="KHD96300.1"/>
    <property type="molecule type" value="Genomic_DNA"/>
</dbReference>
<dbReference type="Proteomes" id="UP000030466">
    <property type="component" value="Unassembled WGS sequence"/>
</dbReference>
<organism evidence="2 3">
    <name type="scientific">Kocuria rosea subsp. polaris</name>
    <dbReference type="NCBI Taxonomy" id="136273"/>
    <lineage>
        <taxon>Bacteria</taxon>
        <taxon>Bacillati</taxon>
        <taxon>Actinomycetota</taxon>
        <taxon>Actinomycetes</taxon>
        <taxon>Micrococcales</taxon>
        <taxon>Micrococcaceae</taxon>
        <taxon>Kocuria</taxon>
    </lineage>
</organism>
<dbReference type="SUPFAM" id="SSF46689">
    <property type="entry name" value="Homeodomain-like"/>
    <property type="match status" value="1"/>
</dbReference>
<dbReference type="InterPro" id="IPR000281">
    <property type="entry name" value="HTH_RpiR"/>
</dbReference>
<evidence type="ECO:0000313" key="3">
    <source>
        <dbReference type="Proteomes" id="UP000030466"/>
    </source>
</evidence>
<comment type="caution">
    <text evidence="2">The sequence shown here is derived from an EMBL/GenBank/DDBJ whole genome shotgun (WGS) entry which is preliminary data.</text>
</comment>
<dbReference type="GO" id="GO:0003677">
    <property type="term" value="F:DNA binding"/>
    <property type="evidence" value="ECO:0007669"/>
    <property type="project" value="InterPro"/>
</dbReference>
<dbReference type="AlphaFoldDB" id="A0A0A6VMI3"/>
<name>A0A0A6VMI3_KOCRO</name>
<dbReference type="SUPFAM" id="SSF53697">
    <property type="entry name" value="SIS domain"/>
    <property type="match status" value="1"/>
</dbReference>